<keyword evidence="1" id="KW-0129">CBS domain</keyword>
<organism evidence="3 4">
    <name type="scientific">Corynebacterium aurimucosum (strain ATCC 700975 / DSM 44827 / CIP 107346 / CN-1)</name>
    <name type="common">Corynebacterium nigricans</name>
    <dbReference type="NCBI Taxonomy" id="548476"/>
    <lineage>
        <taxon>Bacteria</taxon>
        <taxon>Bacillati</taxon>
        <taxon>Actinomycetota</taxon>
        <taxon>Actinomycetes</taxon>
        <taxon>Mycobacteriales</taxon>
        <taxon>Corynebacteriaceae</taxon>
        <taxon>Corynebacterium</taxon>
    </lineage>
</organism>
<dbReference type="HOGENOM" id="CLU_099771_0_0_11"/>
<proteinExistence type="predicted"/>
<dbReference type="Pfam" id="PF00571">
    <property type="entry name" value="CBS"/>
    <property type="match status" value="1"/>
</dbReference>
<dbReference type="EMBL" id="CP001601">
    <property type="protein sequence ID" value="ACP32992.1"/>
    <property type="molecule type" value="Genomic_DNA"/>
</dbReference>
<keyword evidence="4" id="KW-1185">Reference proteome</keyword>
<dbReference type="KEGG" id="car:cauri_1399"/>
<dbReference type="InterPro" id="IPR046342">
    <property type="entry name" value="CBS_dom_sf"/>
</dbReference>
<reference evidence="3 4" key="1">
    <citation type="journal article" date="2010" name="BMC Genomics">
        <title>Complete genome sequence and lifestyle of black-pigmented Corynebacterium aurimucosum ATCC 700975 (formerly C. nigricans CN-1) isolated from a vaginal swab of a woman with spontaneous abortion.</title>
        <authorList>
            <person name="Trost E."/>
            <person name="Gotker S."/>
            <person name="Schneider J."/>
            <person name="Schneiker-Bekel S."/>
            <person name="Szczepanowski R."/>
            <person name="Tilker A."/>
            <person name="Viehoever P."/>
            <person name="Arnold W."/>
            <person name="Bekel T."/>
            <person name="Blom J."/>
            <person name="Gartemann K.H."/>
            <person name="Linke B."/>
            <person name="Goesmann A."/>
            <person name="Puhler A."/>
            <person name="Shukla S.K."/>
            <person name="Tauch A."/>
        </authorList>
    </citation>
    <scope>NUCLEOTIDE SEQUENCE [LARGE SCALE GENOMIC DNA]</scope>
    <source>
        <strain evidence="4">ATCC 700975 / DSM 44827 / CIP 107346 / CN-1</strain>
    </source>
</reference>
<dbReference type="SUPFAM" id="SSF54631">
    <property type="entry name" value="CBS-domain pair"/>
    <property type="match status" value="1"/>
</dbReference>
<dbReference type="OrthoDB" id="4417510at2"/>
<accession>C3PGN8</accession>
<dbReference type="Gene3D" id="3.10.580.10">
    <property type="entry name" value="CBS-domain"/>
    <property type="match status" value="1"/>
</dbReference>
<evidence type="ECO:0000259" key="2">
    <source>
        <dbReference type="PROSITE" id="PS51371"/>
    </source>
</evidence>
<dbReference type="AlphaFoldDB" id="C3PGN8"/>
<dbReference type="Proteomes" id="UP000002077">
    <property type="component" value="Chromosome"/>
</dbReference>
<dbReference type="PROSITE" id="PS51371">
    <property type="entry name" value="CBS"/>
    <property type="match status" value="1"/>
</dbReference>
<evidence type="ECO:0000256" key="1">
    <source>
        <dbReference type="PROSITE-ProRule" id="PRU00703"/>
    </source>
</evidence>
<dbReference type="RefSeq" id="WP_010190149.1">
    <property type="nucleotide sequence ID" value="NC_012590.1"/>
</dbReference>
<name>C3PGN8_CORA7</name>
<dbReference type="eggNOG" id="COG0517">
    <property type="taxonomic scope" value="Bacteria"/>
</dbReference>
<feature type="domain" description="CBS" evidence="2">
    <location>
        <begin position="103"/>
        <end position="160"/>
    </location>
</feature>
<dbReference type="GeneID" id="31924025"/>
<dbReference type="InterPro" id="IPR000644">
    <property type="entry name" value="CBS_dom"/>
</dbReference>
<protein>
    <recommendedName>
        <fullName evidence="2">CBS domain-containing protein</fullName>
    </recommendedName>
</protein>
<dbReference type="STRING" id="548476.cauri_1399"/>
<sequence length="247" mass="27048">MSDNSLARFFSAFNDIEQFLRQAIGAKNSDSFWWIVDRAHDKHLLGKRQAEQLKDFGNLRNAIAHGRYFDGAPIATPHPQVITQLENLQRLLTDPPTAQSLLSGRDVTILAPDTPIMEALRLINQTGYSQIPIYDSGAYQALLTTNVIARWIAADLGDDGVVNAASISAVLEFAEKKDRAEFLPRTASAQEVIDALTEPTTDGVHASAVLLTEHGKPSQRPLAIATPGISQYWSTPSSGNNLLVHYC</sequence>
<gene>
    <name evidence="3" type="ordered locus">cauri_1399</name>
</gene>
<evidence type="ECO:0000313" key="4">
    <source>
        <dbReference type="Proteomes" id="UP000002077"/>
    </source>
</evidence>
<evidence type="ECO:0000313" key="3">
    <source>
        <dbReference type="EMBL" id="ACP32992.1"/>
    </source>
</evidence>